<dbReference type="EMBL" id="JANEYG010000185">
    <property type="protein sequence ID" value="KAJ8911501.1"/>
    <property type="molecule type" value="Genomic_DNA"/>
</dbReference>
<dbReference type="PANTHER" id="PTHR15396:SF1">
    <property type="entry name" value="RIBONUCLEASE P PROTEIN SUBUNIT P40"/>
    <property type="match status" value="1"/>
</dbReference>
<dbReference type="AlphaFoldDB" id="A0AAV8VC34"/>
<gene>
    <name evidence="1" type="ORF">NQ315_014426</name>
</gene>
<accession>A0AAV8VC34</accession>
<dbReference type="GO" id="GO:0000171">
    <property type="term" value="F:ribonuclease MRP activity"/>
    <property type="evidence" value="ECO:0007669"/>
    <property type="project" value="TreeGrafter"/>
</dbReference>
<dbReference type="GO" id="GO:0001682">
    <property type="term" value="P:tRNA 5'-leader removal"/>
    <property type="evidence" value="ECO:0007669"/>
    <property type="project" value="InterPro"/>
</dbReference>
<comment type="caution">
    <text evidence="1">The sequence shown here is derived from an EMBL/GenBank/DDBJ whole genome shotgun (WGS) entry which is preliminary data.</text>
</comment>
<dbReference type="Pfam" id="PF08584">
    <property type="entry name" value="Ribonuc_P_40"/>
    <property type="match status" value="1"/>
</dbReference>
<reference evidence="1 2" key="1">
    <citation type="journal article" date="2023" name="Insect Mol. Biol.">
        <title>Genome sequencing provides insights into the evolution of gene families encoding plant cell wall-degrading enzymes in longhorned beetles.</title>
        <authorList>
            <person name="Shin N.R."/>
            <person name="Okamura Y."/>
            <person name="Kirsch R."/>
            <person name="Pauchet Y."/>
        </authorList>
    </citation>
    <scope>NUCLEOTIDE SEQUENCE [LARGE SCALE GENOMIC DNA]</scope>
    <source>
        <strain evidence="1">EAD_L_NR</strain>
    </source>
</reference>
<dbReference type="Proteomes" id="UP001159042">
    <property type="component" value="Unassembled WGS sequence"/>
</dbReference>
<dbReference type="GO" id="GO:0000447">
    <property type="term" value="P:endonucleolytic cleavage in ITS1 to separate SSU-rRNA from 5.8S rRNA and LSU-rRNA from tricistronic rRNA transcript (SSU-rRNA, 5.8S rRNA, LSU-rRNA)"/>
    <property type="evidence" value="ECO:0007669"/>
    <property type="project" value="TreeGrafter"/>
</dbReference>
<dbReference type="GO" id="GO:0030681">
    <property type="term" value="C:multimeric ribonuclease P complex"/>
    <property type="evidence" value="ECO:0007669"/>
    <property type="project" value="TreeGrafter"/>
</dbReference>
<name>A0AAV8VC34_9CUCU</name>
<protein>
    <submittedName>
        <fullName evidence="1">Uncharacterized protein</fullName>
    </submittedName>
</protein>
<organism evidence="1 2">
    <name type="scientific">Exocentrus adspersus</name>
    <dbReference type="NCBI Taxonomy" id="1586481"/>
    <lineage>
        <taxon>Eukaryota</taxon>
        <taxon>Metazoa</taxon>
        <taxon>Ecdysozoa</taxon>
        <taxon>Arthropoda</taxon>
        <taxon>Hexapoda</taxon>
        <taxon>Insecta</taxon>
        <taxon>Pterygota</taxon>
        <taxon>Neoptera</taxon>
        <taxon>Endopterygota</taxon>
        <taxon>Coleoptera</taxon>
        <taxon>Polyphaga</taxon>
        <taxon>Cucujiformia</taxon>
        <taxon>Chrysomeloidea</taxon>
        <taxon>Cerambycidae</taxon>
        <taxon>Lamiinae</taxon>
        <taxon>Acanthocinini</taxon>
        <taxon>Exocentrus</taxon>
    </lineage>
</organism>
<dbReference type="PANTHER" id="PTHR15396">
    <property type="entry name" value="RIBONUCLEASE P PROTEIN SUBUNIT P40"/>
    <property type="match status" value="1"/>
</dbReference>
<dbReference type="GO" id="GO:0004526">
    <property type="term" value="F:ribonuclease P activity"/>
    <property type="evidence" value="ECO:0007669"/>
    <property type="project" value="TreeGrafter"/>
</dbReference>
<evidence type="ECO:0000313" key="1">
    <source>
        <dbReference type="EMBL" id="KAJ8911501.1"/>
    </source>
</evidence>
<evidence type="ECO:0000313" key="2">
    <source>
        <dbReference type="Proteomes" id="UP001159042"/>
    </source>
</evidence>
<dbReference type="GO" id="GO:0000172">
    <property type="term" value="C:ribonuclease MRP complex"/>
    <property type="evidence" value="ECO:0007669"/>
    <property type="project" value="TreeGrafter"/>
</dbReference>
<dbReference type="InterPro" id="IPR013893">
    <property type="entry name" value="RNase_P_Rpp40"/>
</dbReference>
<sequence>MNEFNLLILLNISVIKIDLKEDCLKRGKSKYEKLKSSLQRLNKFTVILIWEPSKQDVCPSSIAKYFSNMGYKVEVNIPRFMSNTLYATKVPQVPFKLSMKEDIIDFIEWLGMVSIDGDLESDDVGNYQSSYITPEPNEEVGQVKFLQWKGLFSVKKIKRLLNALIEHVKNLDKPWISVYVQGFSDSPVAWDSEEHNYYTNGDNAYLTIFNKTEYLLCMQKCSNKQYT</sequence>
<proteinExistence type="predicted"/>
<keyword evidence="2" id="KW-1185">Reference proteome</keyword>